<evidence type="ECO:0000256" key="1">
    <source>
        <dbReference type="SAM" id="MobiDB-lite"/>
    </source>
</evidence>
<reference evidence="3 4" key="1">
    <citation type="submission" date="2015-09" db="EMBL/GenBank/DDBJ databases">
        <authorList>
            <consortium name="Pathogen Informatics"/>
        </authorList>
    </citation>
    <scope>NUCLEOTIDE SEQUENCE [LARGE SCALE GENOMIC DNA]</scope>
    <source>
        <strain evidence="3 4">2789STDY5834856</strain>
    </source>
</reference>
<dbReference type="InterPro" id="IPR046208">
    <property type="entry name" value="DUF6241"/>
</dbReference>
<proteinExistence type="predicted"/>
<dbReference type="Pfam" id="PF19754">
    <property type="entry name" value="DUF6241"/>
    <property type="match status" value="1"/>
</dbReference>
<evidence type="ECO:0000256" key="2">
    <source>
        <dbReference type="SAM" id="Phobius"/>
    </source>
</evidence>
<gene>
    <name evidence="3" type="ORF">ERS852471_02215</name>
</gene>
<dbReference type="RefSeq" id="WP_055266545.1">
    <property type="nucleotide sequence ID" value="NZ_CABIXQ010000015.1"/>
</dbReference>
<evidence type="ECO:0000313" key="3">
    <source>
        <dbReference type="EMBL" id="CUO75410.1"/>
    </source>
</evidence>
<name>A0A174HQR0_9CLOT</name>
<dbReference type="AlphaFoldDB" id="A0A174HQR0"/>
<keyword evidence="2" id="KW-1133">Transmembrane helix</keyword>
<organism evidence="3 4">
    <name type="scientific">Clostridium disporicum</name>
    <dbReference type="NCBI Taxonomy" id="84024"/>
    <lineage>
        <taxon>Bacteria</taxon>
        <taxon>Bacillati</taxon>
        <taxon>Bacillota</taxon>
        <taxon>Clostridia</taxon>
        <taxon>Eubacteriales</taxon>
        <taxon>Clostridiaceae</taxon>
        <taxon>Clostridium</taxon>
    </lineage>
</organism>
<dbReference type="OrthoDB" id="1932566at2"/>
<accession>A0A174HQR0</accession>
<feature type="region of interest" description="Disordered" evidence="1">
    <location>
        <begin position="85"/>
        <end position="113"/>
    </location>
</feature>
<dbReference type="Proteomes" id="UP000095594">
    <property type="component" value="Unassembled WGS sequence"/>
</dbReference>
<dbReference type="EMBL" id="CYZX01000015">
    <property type="protein sequence ID" value="CUO75410.1"/>
    <property type="molecule type" value="Genomic_DNA"/>
</dbReference>
<feature type="transmembrane region" description="Helical" evidence="2">
    <location>
        <begin position="52"/>
        <end position="71"/>
    </location>
</feature>
<sequence>MDKDNKVIDGNDNDVVDSVEEISQKSISDAQNVNSSEDWKVVQKSEHKGSNVLKAIGIAIAIVVILGGMAWSGMKFYDLSQAPTYNKPEGEPNQVVGNNKEDSEEEPSQDENHTITVDEQRMIEINEYVHHMANTIILAIDGKINGTKKITMETIDEALSMVEEVDWYLYKEISKWKEGDFSNGVEVHNYVWKNLDGEIGKASKLDEAAIEAVKTNLGL</sequence>
<protein>
    <submittedName>
        <fullName evidence="3">Uncharacterized protein</fullName>
    </submittedName>
</protein>
<evidence type="ECO:0000313" key="4">
    <source>
        <dbReference type="Proteomes" id="UP000095594"/>
    </source>
</evidence>
<keyword evidence="2" id="KW-0812">Transmembrane</keyword>
<keyword evidence="2" id="KW-0472">Membrane</keyword>